<dbReference type="Proteomes" id="UP000198287">
    <property type="component" value="Unassembled WGS sequence"/>
</dbReference>
<comment type="caution">
    <text evidence="1">The sequence shown here is derived from an EMBL/GenBank/DDBJ whole genome shotgun (WGS) entry which is preliminary data.</text>
</comment>
<gene>
    <name evidence="1" type="ORF">Fcan01_04303</name>
</gene>
<keyword evidence="2" id="KW-1185">Reference proteome</keyword>
<dbReference type="EMBL" id="LNIX01000002">
    <property type="protein sequence ID" value="OXA59070.1"/>
    <property type="molecule type" value="Genomic_DNA"/>
</dbReference>
<evidence type="ECO:0000313" key="2">
    <source>
        <dbReference type="Proteomes" id="UP000198287"/>
    </source>
</evidence>
<evidence type="ECO:0000313" key="1">
    <source>
        <dbReference type="EMBL" id="OXA59070.1"/>
    </source>
</evidence>
<sequence>MVFANDLNPTESRRASNTSYEAWMPQFSGLHRPKGIEILTSFDKFIFKTAYKSDGGALRSMKSLLNRCSHIEVCGKSKHPILVGVRRRSFLHPFSPPVSIFDLNSRKILTVDSFKGLHCFWNKSEVEILSSNGMIGLIRVSTSQGIKSYEILDSYSQITFHITPNLAPHQGLQLLILGAERSLLTAALLQNKRHHQPRDEQNDDFCLEIFKPLSPNLKALLVSFSLFVIFSNVRSSQLDT</sequence>
<accession>A0A226EP58</accession>
<organism evidence="1 2">
    <name type="scientific">Folsomia candida</name>
    <name type="common">Springtail</name>
    <dbReference type="NCBI Taxonomy" id="158441"/>
    <lineage>
        <taxon>Eukaryota</taxon>
        <taxon>Metazoa</taxon>
        <taxon>Ecdysozoa</taxon>
        <taxon>Arthropoda</taxon>
        <taxon>Hexapoda</taxon>
        <taxon>Collembola</taxon>
        <taxon>Entomobryomorpha</taxon>
        <taxon>Isotomoidea</taxon>
        <taxon>Isotomidae</taxon>
        <taxon>Proisotominae</taxon>
        <taxon>Folsomia</taxon>
    </lineage>
</organism>
<proteinExistence type="predicted"/>
<reference evidence="1 2" key="1">
    <citation type="submission" date="2015-12" db="EMBL/GenBank/DDBJ databases">
        <title>The genome of Folsomia candida.</title>
        <authorList>
            <person name="Faddeeva A."/>
            <person name="Derks M.F."/>
            <person name="Anvar Y."/>
            <person name="Smit S."/>
            <person name="Van Straalen N."/>
            <person name="Roelofs D."/>
        </authorList>
    </citation>
    <scope>NUCLEOTIDE SEQUENCE [LARGE SCALE GENOMIC DNA]</scope>
    <source>
        <strain evidence="1 2">VU population</strain>
        <tissue evidence="1">Whole body</tissue>
    </source>
</reference>
<name>A0A226EP58_FOLCA</name>
<dbReference type="AlphaFoldDB" id="A0A226EP58"/>
<protein>
    <submittedName>
        <fullName evidence="1">Uncharacterized protein</fullName>
    </submittedName>
</protein>